<evidence type="ECO:0000313" key="2">
    <source>
        <dbReference type="EMBL" id="CAB5224330.1"/>
    </source>
</evidence>
<evidence type="ECO:0000313" key="1">
    <source>
        <dbReference type="EMBL" id="CAB4155080.1"/>
    </source>
</evidence>
<accession>A0A6J7X2F7</accession>
<protein>
    <submittedName>
        <fullName evidence="2">Uncharacterized protein</fullName>
    </submittedName>
</protein>
<dbReference type="EMBL" id="LR798328">
    <property type="protein sequence ID" value="CAB5224330.1"/>
    <property type="molecule type" value="Genomic_DNA"/>
</dbReference>
<sequence>MAFASGKYSNALCDYCGQRYPYNTLRKNWRGFMVCPDDYEPKEPQLEPLRYTGDAIALRDPRPDRVEPLSVFVGPPGFTAFQSFGSVQGGTNMRPYVQDQALIAQGAVGSVTVSIS</sequence>
<reference evidence="2" key="1">
    <citation type="submission" date="2020-05" db="EMBL/GenBank/DDBJ databases">
        <authorList>
            <person name="Chiriac C."/>
            <person name="Salcher M."/>
            <person name="Ghai R."/>
            <person name="Kavagutti S V."/>
        </authorList>
    </citation>
    <scope>NUCLEOTIDE SEQUENCE</scope>
</reference>
<proteinExistence type="predicted"/>
<dbReference type="EMBL" id="LR796617">
    <property type="protein sequence ID" value="CAB4155080.1"/>
    <property type="molecule type" value="Genomic_DNA"/>
</dbReference>
<gene>
    <name evidence="1" type="ORF">UFOVP652_71</name>
    <name evidence="2" type="ORF">UFOVP734_53</name>
</gene>
<name>A0A6J7X2F7_9CAUD</name>
<organism evidence="2">
    <name type="scientific">uncultured Caudovirales phage</name>
    <dbReference type="NCBI Taxonomy" id="2100421"/>
    <lineage>
        <taxon>Viruses</taxon>
        <taxon>Duplodnaviria</taxon>
        <taxon>Heunggongvirae</taxon>
        <taxon>Uroviricota</taxon>
        <taxon>Caudoviricetes</taxon>
        <taxon>Peduoviridae</taxon>
        <taxon>Maltschvirus</taxon>
        <taxon>Maltschvirus maltsch</taxon>
    </lineage>
</organism>